<keyword evidence="5" id="KW-0862">Zinc</keyword>
<dbReference type="PANTHER" id="PTHR20855:SF130">
    <property type="entry name" value="HAEMOLYSIN-III FAMILY PROTEIN"/>
    <property type="match status" value="1"/>
</dbReference>
<dbReference type="OrthoDB" id="529367at2759"/>
<feature type="transmembrane region" description="Helical" evidence="6">
    <location>
        <begin position="231"/>
        <end position="254"/>
    </location>
</feature>
<dbReference type="InterPro" id="IPR004254">
    <property type="entry name" value="AdipoR/HlyIII-related"/>
</dbReference>
<keyword evidence="4 6" id="KW-0472">Membrane</keyword>
<evidence type="ECO:0000256" key="5">
    <source>
        <dbReference type="PIRSR" id="PIRSR604254-1"/>
    </source>
</evidence>
<evidence type="ECO:0000256" key="3">
    <source>
        <dbReference type="ARBA" id="ARBA00022989"/>
    </source>
</evidence>
<feature type="transmembrane region" description="Helical" evidence="6">
    <location>
        <begin position="141"/>
        <end position="158"/>
    </location>
</feature>
<feature type="transmembrane region" description="Helical" evidence="6">
    <location>
        <begin position="74"/>
        <end position="93"/>
    </location>
</feature>
<dbReference type="AlphaFoldDB" id="A0A6A5VJ30"/>
<organism evidence="7 8">
    <name type="scientific">Bimuria novae-zelandiae CBS 107.79</name>
    <dbReference type="NCBI Taxonomy" id="1447943"/>
    <lineage>
        <taxon>Eukaryota</taxon>
        <taxon>Fungi</taxon>
        <taxon>Dikarya</taxon>
        <taxon>Ascomycota</taxon>
        <taxon>Pezizomycotina</taxon>
        <taxon>Dothideomycetes</taxon>
        <taxon>Pleosporomycetidae</taxon>
        <taxon>Pleosporales</taxon>
        <taxon>Massarineae</taxon>
        <taxon>Didymosphaeriaceae</taxon>
        <taxon>Bimuria</taxon>
    </lineage>
</organism>
<feature type="binding site" evidence="5">
    <location>
        <position position="95"/>
    </location>
    <ligand>
        <name>Zn(2+)</name>
        <dbReference type="ChEBI" id="CHEBI:29105"/>
    </ligand>
</feature>
<feature type="binding site" evidence="5">
    <location>
        <position position="229"/>
    </location>
    <ligand>
        <name>Zn(2+)</name>
        <dbReference type="ChEBI" id="CHEBI:29105"/>
    </ligand>
</feature>
<name>A0A6A5VJ30_9PLEO</name>
<evidence type="ECO:0000256" key="6">
    <source>
        <dbReference type="SAM" id="Phobius"/>
    </source>
</evidence>
<evidence type="ECO:0000256" key="1">
    <source>
        <dbReference type="ARBA" id="ARBA00004141"/>
    </source>
</evidence>
<sequence>MRSQPDCATNDYILTGHPLPTHSYRRSFRLWCCLHMETTNIWTHYVGCLTLIATSVGLHTYARSMSLHLSTDDKFAFGIELTAAAVCFVLSTTNHTLRSHSYKVHHFWGRLDIFGICLLALGGGTSATYYTFFCNLVVQKVYWALISTAAVGAGVVLFDTGGGRSKMRMLRGGVFALLAFTAILPIFHGIGKLGWEQACLILSLGVCLFVGRLPGQLSPGTFDVWGHSHQLHYICAVVGIACHVAALVASYKYWQVYSKC</sequence>
<dbReference type="PANTHER" id="PTHR20855">
    <property type="entry name" value="ADIPOR/PROGESTIN RECEPTOR-RELATED"/>
    <property type="match status" value="1"/>
</dbReference>
<proteinExistence type="predicted"/>
<dbReference type="GO" id="GO:0038023">
    <property type="term" value="F:signaling receptor activity"/>
    <property type="evidence" value="ECO:0007669"/>
    <property type="project" value="TreeGrafter"/>
</dbReference>
<evidence type="ECO:0008006" key="9">
    <source>
        <dbReference type="Google" id="ProtNLM"/>
    </source>
</evidence>
<dbReference type="GO" id="GO:0046872">
    <property type="term" value="F:metal ion binding"/>
    <property type="evidence" value="ECO:0007669"/>
    <property type="project" value="UniProtKB-KW"/>
</dbReference>
<dbReference type="Pfam" id="PF03006">
    <property type="entry name" value="HlyIII"/>
    <property type="match status" value="1"/>
</dbReference>
<evidence type="ECO:0000313" key="8">
    <source>
        <dbReference type="Proteomes" id="UP000800036"/>
    </source>
</evidence>
<keyword evidence="8" id="KW-1185">Reference proteome</keyword>
<dbReference type="GO" id="GO:0016020">
    <property type="term" value="C:membrane"/>
    <property type="evidence" value="ECO:0007669"/>
    <property type="project" value="UniProtKB-SubCell"/>
</dbReference>
<keyword evidence="3 6" id="KW-1133">Transmembrane helix</keyword>
<keyword evidence="5" id="KW-0479">Metal-binding</keyword>
<feature type="transmembrane region" description="Helical" evidence="6">
    <location>
        <begin position="44"/>
        <end position="62"/>
    </location>
</feature>
<keyword evidence="2 6" id="KW-0812">Transmembrane</keyword>
<dbReference type="Proteomes" id="UP000800036">
    <property type="component" value="Unassembled WGS sequence"/>
</dbReference>
<protein>
    <recommendedName>
        <fullName evidence="9">HlyIII-domain-containing protein</fullName>
    </recommendedName>
</protein>
<dbReference type="EMBL" id="ML976663">
    <property type="protein sequence ID" value="KAF1977643.1"/>
    <property type="molecule type" value="Genomic_DNA"/>
</dbReference>
<evidence type="ECO:0000313" key="7">
    <source>
        <dbReference type="EMBL" id="KAF1977643.1"/>
    </source>
</evidence>
<evidence type="ECO:0000256" key="2">
    <source>
        <dbReference type="ARBA" id="ARBA00022692"/>
    </source>
</evidence>
<gene>
    <name evidence="7" type="ORF">BU23DRAFT_578098</name>
</gene>
<dbReference type="GO" id="GO:0006882">
    <property type="term" value="P:intracellular zinc ion homeostasis"/>
    <property type="evidence" value="ECO:0007669"/>
    <property type="project" value="TreeGrafter"/>
</dbReference>
<accession>A0A6A5VJ30</accession>
<reference evidence="7" key="1">
    <citation type="journal article" date="2020" name="Stud. Mycol.">
        <title>101 Dothideomycetes genomes: a test case for predicting lifestyles and emergence of pathogens.</title>
        <authorList>
            <person name="Haridas S."/>
            <person name="Albert R."/>
            <person name="Binder M."/>
            <person name="Bloem J."/>
            <person name="Labutti K."/>
            <person name="Salamov A."/>
            <person name="Andreopoulos B."/>
            <person name="Baker S."/>
            <person name="Barry K."/>
            <person name="Bills G."/>
            <person name="Bluhm B."/>
            <person name="Cannon C."/>
            <person name="Castanera R."/>
            <person name="Culley D."/>
            <person name="Daum C."/>
            <person name="Ezra D."/>
            <person name="Gonzalez J."/>
            <person name="Henrissat B."/>
            <person name="Kuo A."/>
            <person name="Liang C."/>
            <person name="Lipzen A."/>
            <person name="Lutzoni F."/>
            <person name="Magnuson J."/>
            <person name="Mondo S."/>
            <person name="Nolan M."/>
            <person name="Ohm R."/>
            <person name="Pangilinan J."/>
            <person name="Park H.-J."/>
            <person name="Ramirez L."/>
            <person name="Alfaro M."/>
            <person name="Sun H."/>
            <person name="Tritt A."/>
            <person name="Yoshinaga Y."/>
            <person name="Zwiers L.-H."/>
            <person name="Turgeon B."/>
            <person name="Goodwin S."/>
            <person name="Spatafora J."/>
            <person name="Crous P."/>
            <person name="Grigoriev I."/>
        </authorList>
    </citation>
    <scope>NUCLEOTIDE SEQUENCE</scope>
    <source>
        <strain evidence="7">CBS 107.79</strain>
    </source>
</reference>
<feature type="transmembrane region" description="Helical" evidence="6">
    <location>
        <begin position="113"/>
        <end position="134"/>
    </location>
</feature>
<comment type="subcellular location">
    <subcellularLocation>
        <location evidence="1">Membrane</location>
        <topology evidence="1">Multi-pass membrane protein</topology>
    </subcellularLocation>
</comment>
<feature type="transmembrane region" description="Helical" evidence="6">
    <location>
        <begin position="194"/>
        <end position="211"/>
    </location>
</feature>
<evidence type="ECO:0000256" key="4">
    <source>
        <dbReference type="ARBA" id="ARBA00023136"/>
    </source>
</evidence>
<feature type="transmembrane region" description="Helical" evidence="6">
    <location>
        <begin position="170"/>
        <end position="187"/>
    </location>
</feature>